<protein>
    <submittedName>
        <fullName evidence="1">Uncharacterized protein</fullName>
    </submittedName>
</protein>
<dbReference type="RefSeq" id="WP_170227272.1">
    <property type="nucleotide sequence ID" value="NZ_BJNZ01000010.1"/>
</dbReference>
<evidence type="ECO:0000313" key="1">
    <source>
        <dbReference type="EMBL" id="GED09977.1"/>
    </source>
</evidence>
<name>A0A4Y4DZ59_CELCE</name>
<organism evidence="1 2">
    <name type="scientific">Cellulosimicrobium cellulans</name>
    <name type="common">Arthrobacter luteus</name>
    <dbReference type="NCBI Taxonomy" id="1710"/>
    <lineage>
        <taxon>Bacteria</taxon>
        <taxon>Bacillati</taxon>
        <taxon>Actinomycetota</taxon>
        <taxon>Actinomycetes</taxon>
        <taxon>Micrococcales</taxon>
        <taxon>Promicromonosporaceae</taxon>
        <taxon>Cellulosimicrobium</taxon>
    </lineage>
</organism>
<dbReference type="EMBL" id="BJNZ01000010">
    <property type="protein sequence ID" value="GED09977.1"/>
    <property type="molecule type" value="Genomic_DNA"/>
</dbReference>
<proteinExistence type="predicted"/>
<reference evidence="1 2" key="1">
    <citation type="submission" date="2019-06" db="EMBL/GenBank/DDBJ databases">
        <title>Whole genome shotgun sequence of Cellulosimicrobium cellulans NBRC 15516.</title>
        <authorList>
            <person name="Hosoyama A."/>
            <person name="Uohara A."/>
            <person name="Ohji S."/>
            <person name="Ichikawa N."/>
        </authorList>
    </citation>
    <scope>NUCLEOTIDE SEQUENCE [LARGE SCALE GENOMIC DNA]</scope>
    <source>
        <strain evidence="1 2">NBRC 15516</strain>
    </source>
</reference>
<comment type="caution">
    <text evidence="1">The sequence shown here is derived from an EMBL/GenBank/DDBJ whole genome shotgun (WGS) entry which is preliminary data.</text>
</comment>
<dbReference type="Proteomes" id="UP000316659">
    <property type="component" value="Unassembled WGS sequence"/>
</dbReference>
<accession>A0A4Y4DZ59</accession>
<gene>
    <name evidence="1" type="ORF">CCE02nite_19760</name>
</gene>
<dbReference type="AlphaFoldDB" id="A0A4Y4DZ59"/>
<sequence>MPVLPFLPYRRAARYGGSKVATAVGPTERGALAQRLWEEVGGGESSTWVFVSKDGARHAKVASGDEVAAARW</sequence>
<evidence type="ECO:0000313" key="2">
    <source>
        <dbReference type="Proteomes" id="UP000316659"/>
    </source>
</evidence>